<comment type="caution">
    <text evidence="1">The sequence shown here is derived from an EMBL/GenBank/DDBJ whole genome shotgun (WGS) entry which is preliminary data.</text>
</comment>
<protein>
    <submittedName>
        <fullName evidence="1">Uncharacterized protein</fullName>
    </submittedName>
</protein>
<evidence type="ECO:0000313" key="2">
    <source>
        <dbReference type="Proteomes" id="UP000324479"/>
    </source>
</evidence>
<name>A0A5M6CXE5_9BACT</name>
<dbReference type="PANTHER" id="PTHR30441">
    <property type="entry name" value="DUF748 DOMAIN-CONTAINING PROTEIN"/>
    <property type="match status" value="1"/>
</dbReference>
<dbReference type="InterPro" id="IPR052894">
    <property type="entry name" value="AsmA-related"/>
</dbReference>
<sequence length="1301" mass="139246">MKRPAQSPVKPMPSRRLIVGKRRLLAGKWLRNVVVGLALVLLAGFLFRNVIARVAIIQIGSRFLPQRIGLESIAIEWHEIQIRRLEVFEPKIPDERQLTIDRIRVVPSFWQGCRSGVWIEEVVIQAPTAEVRFDADGNLLSVFPEAGESAPATGPVKIPVARVTVQDATLIVHQTGRDSLKVSGVDIRLSAKERIRAKVAIGDFLGCKCTIKSDLDAQSFAGISTVDIGLMHLDTVGLNKLPLMPSAIATYAASANFGLKLVARHPADEIDPRKHDFCLRAWTTNVQADLFGTLCDRLDLVVTSKAGKLGANLNANPLGGSWKLLGSVDLIADKPEGVFESSLQDCQPAAMAKALPALEKLRTDAAGWTKWNFVLDDGTLRFQGDLTADAQHTQLDDHALPGVRADIDVAGDVRLDDLKTLHGSLRGALASEPFDLRPIAKSFGVQLKSGSVIAHSDFTIPLETIENVDTFEATARLATSDLATQDVQMDPASIITRLAEGVVTINLNDFALRDVQKSILAEIQSETTIALARGGQLASRLQFFVEPSIELVNILGLEKLDPSGRLVATATASCPTTRITIPADWTADTRIQTKSLSVAGESLSDIDWQASLSNGNIRCDRLEARWREHTLVANASAGIGSTVQVQGDVALDALRLADISEVLTRYSQTRFPLDGFAGVNGSFAFTLDMTNGQQSLDASGSATLRQASYALTKIGEATLDWTADFDGLTISTCSPDFLNGRFDVEARIEDLDWTRTRIQGTFSGLEASRFVGMVGQDLPTTGILDGGFRVTSIADLESLSGEAWLASKQLSVKRVPMQINRATIAVDCGELRVDANGSLVSGDFDAQASGSLPQLADFFATKSPPIAKVPLTAEVSLTGLRAETLVRVLGMPREAQSLTAILSAHCTRDSAAWDGRYVCTASASVENLGWNRQGLSQRISAETVLHPDRLELTGIRGRFAEAALSGSGEVMFDRSPVGRFDLSATHINLRRASSPFGVKGVSGTGSVLVRGRIGSEISGKLDVTIDNLAAAGVAVRKAVIPVDWSYRPAGGLARWKCRAGTVSIGGGSLLIASEGSYSSGVTSTSSVRVENIDLTKLMRNGSVGSGTVSGTANIRTRNARAAEDLVGSFAMEMKNIQAMQIPVLDQLPKMITLSPPVPGRGQDGGTVHGRIAGGLVHLDEVAIHQSNVQLMVSGNATMSGRLDLDVVASTESTSPTDQLVSLLDSPVMLAAPAPVALVVKANELLKDRVVRVHVGGTADRPTLRLQPGKQLSQDAVRFFLSSSLPSAANRLTEIHSQTRRR</sequence>
<accession>A0A5M6CXE5</accession>
<proteinExistence type="predicted"/>
<dbReference type="GO" id="GO:0090313">
    <property type="term" value="P:regulation of protein targeting to membrane"/>
    <property type="evidence" value="ECO:0007669"/>
    <property type="project" value="TreeGrafter"/>
</dbReference>
<dbReference type="GO" id="GO:0005886">
    <property type="term" value="C:plasma membrane"/>
    <property type="evidence" value="ECO:0007669"/>
    <property type="project" value="TreeGrafter"/>
</dbReference>
<reference evidence="1 2" key="1">
    <citation type="submission" date="2019-08" db="EMBL/GenBank/DDBJ databases">
        <authorList>
            <person name="Dhanesh K."/>
            <person name="Kumar G."/>
            <person name="Sasikala C."/>
            <person name="Venkata Ramana C."/>
        </authorList>
    </citation>
    <scope>NUCLEOTIDE SEQUENCE [LARGE SCALE GENOMIC DNA]</scope>
    <source>
        <strain evidence="1 2">JC645</strain>
    </source>
</reference>
<dbReference type="Proteomes" id="UP000324479">
    <property type="component" value="Unassembled WGS sequence"/>
</dbReference>
<evidence type="ECO:0000313" key="1">
    <source>
        <dbReference type="EMBL" id="KAA5539773.1"/>
    </source>
</evidence>
<keyword evidence="2" id="KW-1185">Reference proteome</keyword>
<dbReference type="PANTHER" id="PTHR30441:SF8">
    <property type="entry name" value="DUF748 DOMAIN-CONTAINING PROTEIN"/>
    <property type="match status" value="1"/>
</dbReference>
<organism evidence="1 2">
    <name type="scientific">Roseiconus nitratireducens</name>
    <dbReference type="NCBI Taxonomy" id="2605748"/>
    <lineage>
        <taxon>Bacteria</taxon>
        <taxon>Pseudomonadati</taxon>
        <taxon>Planctomycetota</taxon>
        <taxon>Planctomycetia</taxon>
        <taxon>Pirellulales</taxon>
        <taxon>Pirellulaceae</taxon>
        <taxon>Roseiconus</taxon>
    </lineage>
</organism>
<gene>
    <name evidence="1" type="ORF">FYK55_23540</name>
</gene>
<dbReference type="EMBL" id="VWOX01000017">
    <property type="protein sequence ID" value="KAA5539773.1"/>
    <property type="molecule type" value="Genomic_DNA"/>
</dbReference>